<dbReference type="Proteomes" id="UP000050514">
    <property type="component" value="Unassembled WGS sequence"/>
</dbReference>
<reference evidence="2 3" key="1">
    <citation type="submission" date="2015-07" db="EMBL/GenBank/DDBJ databases">
        <title>Draft genome of Bellilinea caldifistulae DSM 17877.</title>
        <authorList>
            <person name="Hemp J."/>
            <person name="Ward L.M."/>
            <person name="Pace L.A."/>
            <person name="Fischer W.W."/>
        </authorList>
    </citation>
    <scope>NUCLEOTIDE SEQUENCE [LARGE SCALE GENOMIC DNA]</scope>
    <source>
        <strain evidence="2 3">GOMI-1</strain>
    </source>
</reference>
<dbReference type="EMBL" id="LGHJ01000011">
    <property type="protein sequence ID" value="KPL76637.1"/>
    <property type="molecule type" value="Genomic_DNA"/>
</dbReference>
<proteinExistence type="predicted"/>
<name>A0A0P6XTR5_9CHLR</name>
<feature type="transmembrane region" description="Helical" evidence="1">
    <location>
        <begin position="253"/>
        <end position="271"/>
    </location>
</feature>
<sequence>MEAMAIVRQVVPLVGAGAVAFIAYRLAVGLQLRSRAESRVAALTGIQQQEEKVAFGSEAHRLRLAFRKLGLDVAGRERFARDVARIAAGVAVFIVLNTVLGLPTLTSLIGFAGGWILFNGLIDGAWAQVKQDIEKEIPLFLTGLSSTVQVTPNVLQAVEDELRTLQAGGALQTWLRDEFLPRCQREGFEALDGLTREAFGLSSSLGIVVFLLGRLWRTGGKEWETAFEMASKNLEGVLDARVLGQATGKSAKGSVRLIAGITAFVMVLILRNEALAATVQQPIVQLAYAGIILLMLFGWGFMNKLIDEAF</sequence>
<evidence type="ECO:0000256" key="1">
    <source>
        <dbReference type="SAM" id="Phobius"/>
    </source>
</evidence>
<keyword evidence="1" id="KW-0472">Membrane</keyword>
<keyword evidence="3" id="KW-1185">Reference proteome</keyword>
<feature type="transmembrane region" description="Helical" evidence="1">
    <location>
        <begin position="283"/>
        <end position="302"/>
    </location>
</feature>
<gene>
    <name evidence="2" type="ORF">AC812_04770</name>
</gene>
<evidence type="ECO:0000313" key="2">
    <source>
        <dbReference type="EMBL" id="KPL76637.1"/>
    </source>
</evidence>
<comment type="caution">
    <text evidence="2">The sequence shown here is derived from an EMBL/GenBank/DDBJ whole genome shotgun (WGS) entry which is preliminary data.</text>
</comment>
<evidence type="ECO:0008006" key="4">
    <source>
        <dbReference type="Google" id="ProtNLM"/>
    </source>
</evidence>
<dbReference type="RefSeq" id="WP_061919710.1">
    <property type="nucleotide sequence ID" value="NZ_DF967971.1"/>
</dbReference>
<feature type="transmembrane region" description="Helical" evidence="1">
    <location>
        <begin position="6"/>
        <end position="27"/>
    </location>
</feature>
<evidence type="ECO:0000313" key="3">
    <source>
        <dbReference type="Proteomes" id="UP000050514"/>
    </source>
</evidence>
<feature type="transmembrane region" description="Helical" evidence="1">
    <location>
        <begin position="86"/>
        <end position="118"/>
    </location>
</feature>
<keyword evidence="1" id="KW-1133">Transmembrane helix</keyword>
<organism evidence="2 3">
    <name type="scientific">Bellilinea caldifistulae</name>
    <dbReference type="NCBI Taxonomy" id="360411"/>
    <lineage>
        <taxon>Bacteria</taxon>
        <taxon>Bacillati</taxon>
        <taxon>Chloroflexota</taxon>
        <taxon>Anaerolineae</taxon>
        <taxon>Anaerolineales</taxon>
        <taxon>Anaerolineaceae</taxon>
        <taxon>Bellilinea</taxon>
    </lineage>
</organism>
<dbReference type="OrthoDB" id="161958at2"/>
<protein>
    <recommendedName>
        <fullName evidence="4">Type II secretion system protein GspF domain-containing protein</fullName>
    </recommendedName>
</protein>
<dbReference type="AlphaFoldDB" id="A0A0P6XTR5"/>
<keyword evidence="1" id="KW-0812">Transmembrane</keyword>
<dbReference type="STRING" id="360411.AC812_04770"/>
<accession>A0A0P6XTR5</accession>